<evidence type="ECO:0000256" key="5">
    <source>
        <dbReference type="ARBA" id="ARBA00022989"/>
    </source>
</evidence>
<dbReference type="SUPFAM" id="SSF49313">
    <property type="entry name" value="Cadherin-like"/>
    <property type="match status" value="3"/>
</dbReference>
<dbReference type="Ensembl" id="ENSPCET00000005399.1">
    <property type="protein sequence ID" value="ENSPCEP00000005212.1"/>
    <property type="gene ID" value="ENSPCEG00000004241.1"/>
</dbReference>
<dbReference type="InterPro" id="IPR015919">
    <property type="entry name" value="Cadherin-like_sf"/>
</dbReference>
<evidence type="ECO:0000256" key="2">
    <source>
        <dbReference type="ARBA" id="ARBA00022692"/>
    </source>
</evidence>
<dbReference type="Proteomes" id="UP000694393">
    <property type="component" value="Unplaced"/>
</dbReference>
<dbReference type="GO" id="GO:0005886">
    <property type="term" value="C:plasma membrane"/>
    <property type="evidence" value="ECO:0007669"/>
    <property type="project" value="InterPro"/>
</dbReference>
<dbReference type="InterPro" id="IPR002126">
    <property type="entry name" value="Cadherin-like_dom"/>
</dbReference>
<dbReference type="InterPro" id="IPR050174">
    <property type="entry name" value="Protocadherin/Cadherin-CA"/>
</dbReference>
<evidence type="ECO:0000256" key="4">
    <source>
        <dbReference type="ARBA" id="ARBA00022837"/>
    </source>
</evidence>
<keyword evidence="3" id="KW-0677">Repeat</keyword>
<sequence>MFPEVGFTAPGSRFLLPAAQDPDLGTNSLQSYQLSSNRHFSLDVQNGSDGGKYADLVLEHSLDREEEAIHELILTARDGGDPVRSGTAQIRVVVLDANDNAPVFSQPIYKVNVLENLQKGSPVVTIKATDLDEGSNKEITYSFGRITDKASKVFHLDPKTGDITAVGNLNFEESAFYEIEVQAHDGGGLFDRSKVVVVVSDVNDNPPEIAISSLFNSVPEDSPPGTVIALLNVLDPDSGENGDVTCSIPTFGHQRQRSPL</sequence>
<feature type="domain" description="Cadherin" evidence="9">
    <location>
        <begin position="105"/>
        <end position="209"/>
    </location>
</feature>
<dbReference type="Pfam" id="PF00028">
    <property type="entry name" value="Cadherin"/>
    <property type="match status" value="2"/>
</dbReference>
<evidence type="ECO:0000256" key="8">
    <source>
        <dbReference type="PROSITE-ProRule" id="PRU00043"/>
    </source>
</evidence>
<name>A0A8C8RG80_9SAUR</name>
<evidence type="ECO:0000259" key="9">
    <source>
        <dbReference type="PROSITE" id="PS50268"/>
    </source>
</evidence>
<keyword evidence="2" id="KW-0812">Transmembrane</keyword>
<reference evidence="10" key="1">
    <citation type="submission" date="2025-08" db="UniProtKB">
        <authorList>
            <consortium name="Ensembl"/>
        </authorList>
    </citation>
    <scope>IDENTIFICATION</scope>
</reference>
<protein>
    <recommendedName>
        <fullName evidence="9">Cadherin domain-containing protein</fullName>
    </recommendedName>
</protein>
<comment type="subcellular location">
    <subcellularLocation>
        <location evidence="1">Membrane</location>
        <topology evidence="1">Single-pass membrane protein</topology>
    </subcellularLocation>
</comment>
<evidence type="ECO:0000256" key="3">
    <source>
        <dbReference type="ARBA" id="ARBA00022737"/>
    </source>
</evidence>
<dbReference type="PANTHER" id="PTHR24028:SF234">
    <property type="entry name" value="PROTOCADHERIN GAMMA-A3"/>
    <property type="match status" value="1"/>
</dbReference>
<evidence type="ECO:0000313" key="10">
    <source>
        <dbReference type="Ensembl" id="ENSPCEP00000005212.1"/>
    </source>
</evidence>
<dbReference type="PROSITE" id="PS00232">
    <property type="entry name" value="CADHERIN_1"/>
    <property type="match status" value="2"/>
</dbReference>
<evidence type="ECO:0000256" key="7">
    <source>
        <dbReference type="ARBA" id="ARBA00023180"/>
    </source>
</evidence>
<dbReference type="AlphaFoldDB" id="A0A8C8RG80"/>
<keyword evidence="11" id="KW-1185">Reference proteome</keyword>
<evidence type="ECO:0000256" key="1">
    <source>
        <dbReference type="ARBA" id="ARBA00004167"/>
    </source>
</evidence>
<dbReference type="GO" id="GO:0005509">
    <property type="term" value="F:calcium ion binding"/>
    <property type="evidence" value="ECO:0007669"/>
    <property type="project" value="UniProtKB-UniRule"/>
</dbReference>
<keyword evidence="7" id="KW-0325">Glycoprotein</keyword>
<evidence type="ECO:0000313" key="11">
    <source>
        <dbReference type="Proteomes" id="UP000694393"/>
    </source>
</evidence>
<keyword evidence="6" id="KW-0472">Membrane</keyword>
<dbReference type="GO" id="GO:0007156">
    <property type="term" value="P:homophilic cell adhesion via plasma membrane adhesion molecules"/>
    <property type="evidence" value="ECO:0007669"/>
    <property type="project" value="InterPro"/>
</dbReference>
<keyword evidence="5" id="KW-1133">Transmembrane helix</keyword>
<dbReference type="Gene3D" id="2.60.40.60">
    <property type="entry name" value="Cadherins"/>
    <property type="match status" value="3"/>
</dbReference>
<dbReference type="InterPro" id="IPR020894">
    <property type="entry name" value="Cadherin_CS"/>
</dbReference>
<dbReference type="SMART" id="SM00112">
    <property type="entry name" value="CA"/>
    <property type="match status" value="2"/>
</dbReference>
<dbReference type="PROSITE" id="PS50268">
    <property type="entry name" value="CADHERIN_2"/>
    <property type="match status" value="2"/>
</dbReference>
<organism evidence="10 11">
    <name type="scientific">Pelusios castaneus</name>
    <name type="common">West African mud turtle</name>
    <dbReference type="NCBI Taxonomy" id="367368"/>
    <lineage>
        <taxon>Eukaryota</taxon>
        <taxon>Metazoa</taxon>
        <taxon>Chordata</taxon>
        <taxon>Craniata</taxon>
        <taxon>Vertebrata</taxon>
        <taxon>Euteleostomi</taxon>
        <taxon>Archelosauria</taxon>
        <taxon>Testudinata</taxon>
        <taxon>Testudines</taxon>
        <taxon>Pleurodira</taxon>
        <taxon>Pelomedusidae</taxon>
        <taxon>Pelusios</taxon>
    </lineage>
</organism>
<accession>A0A8C8RG80</accession>
<reference evidence="10" key="2">
    <citation type="submission" date="2025-09" db="UniProtKB">
        <authorList>
            <consortium name="Ensembl"/>
        </authorList>
    </citation>
    <scope>IDENTIFICATION</scope>
</reference>
<keyword evidence="4 8" id="KW-0106">Calcium</keyword>
<dbReference type="PANTHER" id="PTHR24028">
    <property type="entry name" value="CADHERIN-87A"/>
    <property type="match status" value="1"/>
</dbReference>
<proteinExistence type="predicted"/>
<dbReference type="PRINTS" id="PR00205">
    <property type="entry name" value="CADHERIN"/>
</dbReference>
<evidence type="ECO:0000256" key="6">
    <source>
        <dbReference type="ARBA" id="ARBA00023136"/>
    </source>
</evidence>
<dbReference type="CDD" id="cd11304">
    <property type="entry name" value="Cadherin_repeat"/>
    <property type="match status" value="3"/>
</dbReference>
<feature type="domain" description="Cadherin" evidence="9">
    <location>
        <begin position="19"/>
        <end position="104"/>
    </location>
</feature>